<proteinExistence type="predicted"/>
<name>A0A644ZP44_9ZZZZ</name>
<dbReference type="AlphaFoldDB" id="A0A644ZP44"/>
<gene>
    <name evidence="1" type="ORF">SDC9_89191</name>
</gene>
<organism evidence="1">
    <name type="scientific">bioreactor metagenome</name>
    <dbReference type="NCBI Taxonomy" id="1076179"/>
    <lineage>
        <taxon>unclassified sequences</taxon>
        <taxon>metagenomes</taxon>
        <taxon>ecological metagenomes</taxon>
    </lineage>
</organism>
<dbReference type="EMBL" id="VSSQ01009763">
    <property type="protein sequence ID" value="MPM42526.1"/>
    <property type="molecule type" value="Genomic_DNA"/>
</dbReference>
<accession>A0A644ZP44</accession>
<sequence length="69" mass="7386">MVDQRARVLLAPLVLVLPQYGDERLGECAFGEHAAEQVGQLEGNEKRVGCQSGAKCASDDEIANKAENS</sequence>
<comment type="caution">
    <text evidence="1">The sequence shown here is derived from an EMBL/GenBank/DDBJ whole genome shotgun (WGS) entry which is preliminary data.</text>
</comment>
<evidence type="ECO:0000313" key="1">
    <source>
        <dbReference type="EMBL" id="MPM42526.1"/>
    </source>
</evidence>
<reference evidence="1" key="1">
    <citation type="submission" date="2019-08" db="EMBL/GenBank/DDBJ databases">
        <authorList>
            <person name="Kucharzyk K."/>
            <person name="Murdoch R.W."/>
            <person name="Higgins S."/>
            <person name="Loffler F."/>
        </authorList>
    </citation>
    <scope>NUCLEOTIDE SEQUENCE</scope>
</reference>
<protein>
    <submittedName>
        <fullName evidence="1">Uncharacterized protein</fullName>
    </submittedName>
</protein>